<dbReference type="Gene3D" id="3.40.50.1980">
    <property type="entry name" value="Nitrogenase molybdenum iron protein domain"/>
    <property type="match status" value="2"/>
</dbReference>
<dbReference type="RefSeq" id="WP_166945989.1">
    <property type="nucleotide sequence ID" value="NZ_JAARLZ010000001.1"/>
</dbReference>
<feature type="chain" id="PRO_5031435229" evidence="2">
    <location>
        <begin position="19"/>
        <end position="284"/>
    </location>
</feature>
<feature type="signal peptide" evidence="2">
    <location>
        <begin position="1"/>
        <end position="18"/>
    </location>
</feature>
<accession>A0A7X5ZGX3</accession>
<dbReference type="InterPro" id="IPR050902">
    <property type="entry name" value="ABC_Transporter_SBP"/>
</dbReference>
<dbReference type="EMBL" id="JAARLZ010000001">
    <property type="protein sequence ID" value="NII05121.1"/>
    <property type="molecule type" value="Genomic_DNA"/>
</dbReference>
<dbReference type="PANTHER" id="PTHR30535">
    <property type="entry name" value="VITAMIN B12-BINDING PROTEIN"/>
    <property type="match status" value="1"/>
</dbReference>
<feature type="domain" description="Fe/B12 periplasmic-binding" evidence="3">
    <location>
        <begin position="38"/>
        <end position="284"/>
    </location>
</feature>
<evidence type="ECO:0000256" key="2">
    <source>
        <dbReference type="SAM" id="SignalP"/>
    </source>
</evidence>
<dbReference type="CDD" id="cd01144">
    <property type="entry name" value="BtuF"/>
    <property type="match status" value="1"/>
</dbReference>
<dbReference type="AlphaFoldDB" id="A0A7X5ZGX3"/>
<sequence>MMRKLFLLALLSTGAAHASVSVTDDAGHTVTLEAPAARIVSLAPNITDALFAAGAGDRIVGTSRFSDHPEAAKAIPVVGDATMLDLERIVSLKPDIIMVWKSGTSTAQIEKLSHLGIPLFYVETTRLSGIAPTVRRLGALTGTTETANRNATRLDAALGSLRATYAGRRRLSVFFQIWDKPLMTIGHTQIIDDAISLCGASNIFADLPQAAPTVTREAVFSRNPDVIITTGDDKDSLADWKKSPSLNAARNGQVFAIDAPTLSLPSPSILEGVEALCRRLDKAR</sequence>
<dbReference type="InterPro" id="IPR002491">
    <property type="entry name" value="ABC_transptr_periplasmic_BD"/>
</dbReference>
<organism evidence="4 5">
    <name type="scientific">Luteibacter anthropi</name>
    <dbReference type="NCBI Taxonomy" id="564369"/>
    <lineage>
        <taxon>Bacteria</taxon>
        <taxon>Pseudomonadati</taxon>
        <taxon>Pseudomonadota</taxon>
        <taxon>Gammaproteobacteria</taxon>
        <taxon>Lysobacterales</taxon>
        <taxon>Rhodanobacteraceae</taxon>
        <taxon>Luteibacter</taxon>
    </lineage>
</organism>
<evidence type="ECO:0000313" key="5">
    <source>
        <dbReference type="Proteomes" id="UP000490980"/>
    </source>
</evidence>
<keyword evidence="1 2" id="KW-0732">Signal</keyword>
<dbReference type="GO" id="GO:0071281">
    <property type="term" value="P:cellular response to iron ion"/>
    <property type="evidence" value="ECO:0007669"/>
    <property type="project" value="TreeGrafter"/>
</dbReference>
<protein>
    <submittedName>
        <fullName evidence="4">Cobalamin-binding protein</fullName>
    </submittedName>
</protein>
<dbReference type="Pfam" id="PF01497">
    <property type="entry name" value="Peripla_BP_2"/>
    <property type="match status" value="1"/>
</dbReference>
<dbReference type="NCBIfam" id="NF038402">
    <property type="entry name" value="TroA_like"/>
    <property type="match status" value="1"/>
</dbReference>
<comment type="caution">
    <text evidence="4">The sequence shown here is derived from an EMBL/GenBank/DDBJ whole genome shotgun (WGS) entry which is preliminary data.</text>
</comment>
<evidence type="ECO:0000256" key="1">
    <source>
        <dbReference type="ARBA" id="ARBA00022729"/>
    </source>
</evidence>
<proteinExistence type="predicted"/>
<dbReference type="Proteomes" id="UP000490980">
    <property type="component" value="Unassembled WGS sequence"/>
</dbReference>
<dbReference type="InterPro" id="IPR054828">
    <property type="entry name" value="Vit_B12_bind_prot"/>
</dbReference>
<evidence type="ECO:0000313" key="4">
    <source>
        <dbReference type="EMBL" id="NII05121.1"/>
    </source>
</evidence>
<name>A0A7X5ZGX3_9GAMM</name>
<gene>
    <name evidence="4" type="ORF">HBF25_01820</name>
</gene>
<dbReference type="PANTHER" id="PTHR30535:SF34">
    <property type="entry name" value="MOLYBDATE-BINDING PROTEIN MOLA"/>
    <property type="match status" value="1"/>
</dbReference>
<keyword evidence="5" id="KW-1185">Reference proteome</keyword>
<dbReference type="SUPFAM" id="SSF53807">
    <property type="entry name" value="Helical backbone' metal receptor"/>
    <property type="match status" value="1"/>
</dbReference>
<dbReference type="PROSITE" id="PS50983">
    <property type="entry name" value="FE_B12_PBP"/>
    <property type="match status" value="1"/>
</dbReference>
<evidence type="ECO:0000259" key="3">
    <source>
        <dbReference type="PROSITE" id="PS50983"/>
    </source>
</evidence>
<reference evidence="4 5" key="1">
    <citation type="submission" date="2020-03" db="EMBL/GenBank/DDBJ databases">
        <authorList>
            <person name="Lai Q."/>
        </authorList>
    </citation>
    <scope>NUCLEOTIDE SEQUENCE [LARGE SCALE GENOMIC DNA]</scope>
    <source>
        <strain evidence="4 5">CCUG 25036</strain>
    </source>
</reference>